<gene>
    <name evidence="1" type="ORF">LCGC14_1789520</name>
</gene>
<organism evidence="1">
    <name type="scientific">marine sediment metagenome</name>
    <dbReference type="NCBI Taxonomy" id="412755"/>
    <lineage>
        <taxon>unclassified sequences</taxon>
        <taxon>metagenomes</taxon>
        <taxon>ecological metagenomes</taxon>
    </lineage>
</organism>
<comment type="caution">
    <text evidence="1">The sequence shown here is derived from an EMBL/GenBank/DDBJ whole genome shotgun (WGS) entry which is preliminary data.</text>
</comment>
<dbReference type="EMBL" id="LAZR01017063">
    <property type="protein sequence ID" value="KKM01933.1"/>
    <property type="molecule type" value="Genomic_DNA"/>
</dbReference>
<name>A0A0F9JSJ9_9ZZZZ</name>
<dbReference type="AlphaFoldDB" id="A0A0F9JSJ9"/>
<sequence>MSTVLEFNKPGFSPGSVITPVLENAFGFAKRSVLEIDGAGNVRIESTPRHLRTGKKTIQPMSMCWTQSSTGAHLSDDYEPTATISVRIDKLAKKVKDK</sequence>
<reference evidence="1" key="1">
    <citation type="journal article" date="2015" name="Nature">
        <title>Complex archaea that bridge the gap between prokaryotes and eukaryotes.</title>
        <authorList>
            <person name="Spang A."/>
            <person name="Saw J.H."/>
            <person name="Jorgensen S.L."/>
            <person name="Zaremba-Niedzwiedzka K."/>
            <person name="Martijn J."/>
            <person name="Lind A.E."/>
            <person name="van Eijk R."/>
            <person name="Schleper C."/>
            <person name="Guy L."/>
            <person name="Ettema T.J."/>
        </authorList>
    </citation>
    <scope>NUCLEOTIDE SEQUENCE</scope>
</reference>
<protein>
    <submittedName>
        <fullName evidence="1">Uncharacterized protein</fullName>
    </submittedName>
</protein>
<evidence type="ECO:0000313" key="1">
    <source>
        <dbReference type="EMBL" id="KKM01933.1"/>
    </source>
</evidence>
<accession>A0A0F9JSJ9</accession>
<feature type="non-terminal residue" evidence="1">
    <location>
        <position position="1"/>
    </location>
</feature>
<proteinExistence type="predicted"/>